<dbReference type="InterPro" id="IPR052072">
    <property type="entry name" value="Vascular_dev_regulator"/>
</dbReference>
<feature type="region of interest" description="Disordered" evidence="1">
    <location>
        <begin position="701"/>
        <end position="742"/>
    </location>
</feature>
<dbReference type="EMBL" id="JAWIZZ010000053">
    <property type="protein sequence ID" value="KAK5778518.1"/>
    <property type="molecule type" value="Genomic_DNA"/>
</dbReference>
<dbReference type="Proteomes" id="UP001306508">
    <property type="component" value="Unassembled WGS sequence"/>
</dbReference>
<reference evidence="4" key="1">
    <citation type="submission" date="2023-07" db="EMBL/GenBank/DDBJ databases">
        <title>A draft genome of Kazachstania heterogenica Y-27499.</title>
        <authorList>
            <person name="Donic C."/>
            <person name="Kralova J.S."/>
            <person name="Fidel L."/>
            <person name="Ben-Dor S."/>
            <person name="Jung S."/>
        </authorList>
    </citation>
    <scope>NUCLEOTIDE SEQUENCE [LARGE SCALE GENOMIC DNA]</scope>
    <source>
        <strain evidence="4">Y27499</strain>
    </source>
</reference>
<organism evidence="3 4">
    <name type="scientific">Arxiozyma heterogenica</name>
    <dbReference type="NCBI Taxonomy" id="278026"/>
    <lineage>
        <taxon>Eukaryota</taxon>
        <taxon>Fungi</taxon>
        <taxon>Dikarya</taxon>
        <taxon>Ascomycota</taxon>
        <taxon>Saccharomycotina</taxon>
        <taxon>Saccharomycetes</taxon>
        <taxon>Saccharomycetales</taxon>
        <taxon>Saccharomycetaceae</taxon>
        <taxon>Arxiozyma</taxon>
    </lineage>
</organism>
<dbReference type="PANTHER" id="PTHR16027">
    <property type="entry name" value="DILUTE DOMAIN-CONTAINING PROTEIN YPR089W"/>
    <property type="match status" value="1"/>
</dbReference>
<dbReference type="PROSITE" id="PS51126">
    <property type="entry name" value="DILUTE"/>
    <property type="match status" value="1"/>
</dbReference>
<dbReference type="AlphaFoldDB" id="A0AAN7WL44"/>
<feature type="region of interest" description="Disordered" evidence="1">
    <location>
        <begin position="203"/>
        <end position="233"/>
    </location>
</feature>
<comment type="caution">
    <text evidence="3">The sequence shown here is derived from an EMBL/GenBank/DDBJ whole genome shotgun (WGS) entry which is preliminary data.</text>
</comment>
<evidence type="ECO:0000259" key="2">
    <source>
        <dbReference type="PROSITE" id="PS51126"/>
    </source>
</evidence>
<dbReference type="GO" id="GO:0051020">
    <property type="term" value="F:GTPase binding"/>
    <property type="evidence" value="ECO:0007669"/>
    <property type="project" value="TreeGrafter"/>
</dbReference>
<evidence type="ECO:0000313" key="4">
    <source>
        <dbReference type="Proteomes" id="UP001306508"/>
    </source>
</evidence>
<dbReference type="Pfam" id="PF01843">
    <property type="entry name" value="DIL"/>
    <property type="match status" value="2"/>
</dbReference>
<evidence type="ECO:0000313" key="3">
    <source>
        <dbReference type="EMBL" id="KAK5778518.1"/>
    </source>
</evidence>
<feature type="domain" description="Dilute" evidence="2">
    <location>
        <begin position="239"/>
        <end position="639"/>
    </location>
</feature>
<feature type="compositionally biased region" description="Low complexity" evidence="1">
    <location>
        <begin position="354"/>
        <end position="368"/>
    </location>
</feature>
<feature type="compositionally biased region" description="Polar residues" evidence="1">
    <location>
        <begin position="383"/>
        <end position="396"/>
    </location>
</feature>
<keyword evidence="4" id="KW-1185">Reference proteome</keyword>
<name>A0AAN7WL44_9SACH</name>
<sequence length="808" mass="93109">MEENVWGDSFLPAMHSGIDANGDSILTSITNINNENANNNAIHQHLDKLVFSNKSQNQRQSTYLDDIDENINKKLAGIHLYNDYYHGNKESSLDINLSPDNNNENGHNNDSYSFRDFERFDFNTLQKYQYLEYSDYDIPQILNYLINLPTSHPHSTTYPAAILFQCARYSDHMRKSKSDTESLLFLAFTKITSCISTTNNLDTATETTTRDSSHNRFHNTPSNKSDILPNNEADQNTTKKTIDIVTQSYWISSLTYLYYFLSKDESFFKRHPSLLQELINTLRIIMNELVTSIHERLTPVIQKTLLNYTTIEEVKETLYKRDWNFFKKLRQAKLAKKREQARNLQRKNELELKNTLSNTSNATAANNSDVIEEETGDDEAENGITNQNSSDDNTNKYTHRPIFDPEILKHLYPPSLEEQMKPSPLKIAQIFGALTYVLNLHQVHPLFQQQCLSMAINWFSSTVFNQILKDKKKKVLSRARAVQIRLNLSTLESWIRNNDITILKPKLIDDFIWERFPFTLIQDLGDIDLNNPILHSITTFKPVDEESGKTITDDTNSLFYYQTFHQIAFSHLSPVFELLQWLQIATSIDSEESLENAISLLPHLTPSQLLKAIDKYNYEVNEHKFNSKLRKHLLKMVKLSTIQQIYLEEKQIPLLCLPTVTELTDSFANDAEIQPFLPDDIQDAIYEIHDANYKIRMNYMEKEEEKEESDSNSLQHSENNNSITDANPFTIKNDKSENESTDGIFSTSINAVNTNSDTIFSNFTAPTTSVAGPSWAFNNITNNSGNNNENKNSAATDSYNYDFETNPW</sequence>
<protein>
    <recommendedName>
        <fullName evidence="2">Dilute domain-containing protein</fullName>
    </recommendedName>
</protein>
<proteinExistence type="predicted"/>
<feature type="compositionally biased region" description="Acidic residues" evidence="1">
    <location>
        <begin position="370"/>
        <end position="381"/>
    </location>
</feature>
<evidence type="ECO:0000256" key="1">
    <source>
        <dbReference type="SAM" id="MobiDB-lite"/>
    </source>
</evidence>
<dbReference type="PANTHER" id="PTHR16027:SF6">
    <property type="entry name" value="DILUTE DOMAIN-CONTAINING PROTEIN"/>
    <property type="match status" value="1"/>
</dbReference>
<feature type="region of interest" description="Disordered" evidence="1">
    <location>
        <begin position="782"/>
        <end position="808"/>
    </location>
</feature>
<dbReference type="SMART" id="SM01132">
    <property type="entry name" value="DIL"/>
    <property type="match status" value="1"/>
</dbReference>
<feature type="compositionally biased region" description="Basic and acidic residues" evidence="1">
    <location>
        <begin position="340"/>
        <end position="352"/>
    </location>
</feature>
<feature type="compositionally biased region" description="Polar residues" evidence="1">
    <location>
        <begin position="711"/>
        <end position="727"/>
    </location>
</feature>
<accession>A0AAN7WL44</accession>
<gene>
    <name evidence="3" type="ORF">RI543_004185</name>
</gene>
<feature type="compositionally biased region" description="Low complexity" evidence="1">
    <location>
        <begin position="782"/>
        <end position="792"/>
    </location>
</feature>
<feature type="region of interest" description="Disordered" evidence="1">
    <location>
        <begin position="340"/>
        <end position="399"/>
    </location>
</feature>
<dbReference type="InterPro" id="IPR002710">
    <property type="entry name" value="Dilute_dom"/>
</dbReference>